<evidence type="ECO:0000256" key="2">
    <source>
        <dbReference type="ARBA" id="ARBA00012018"/>
    </source>
</evidence>
<dbReference type="InterPro" id="IPR006311">
    <property type="entry name" value="TAT_signal"/>
</dbReference>
<keyword evidence="6" id="KW-1185">Reference proteome</keyword>
<dbReference type="Proteomes" id="UP000270342">
    <property type="component" value="Unassembled WGS sequence"/>
</dbReference>
<dbReference type="InterPro" id="IPR019546">
    <property type="entry name" value="TAT_signal_bac_arc"/>
</dbReference>
<dbReference type="PANTHER" id="PTHR31956">
    <property type="entry name" value="NON-SPECIFIC PHOSPHOLIPASE C4-RELATED"/>
    <property type="match status" value="1"/>
</dbReference>
<evidence type="ECO:0000259" key="4">
    <source>
        <dbReference type="Pfam" id="PF05506"/>
    </source>
</evidence>
<dbReference type="OrthoDB" id="980947at2"/>
<evidence type="ECO:0000313" key="5">
    <source>
        <dbReference type="EMBL" id="RKP46228.1"/>
    </source>
</evidence>
<dbReference type="CDD" id="cd16014">
    <property type="entry name" value="PLC"/>
    <property type="match status" value="1"/>
</dbReference>
<feature type="domain" description="Bacterial phospholipase C C-terminal" evidence="4">
    <location>
        <begin position="605"/>
        <end position="684"/>
    </location>
</feature>
<protein>
    <recommendedName>
        <fullName evidence="2">phospholipase C</fullName>
        <ecNumber evidence="2">3.1.4.3</ecNumber>
    </recommendedName>
</protein>
<reference evidence="5 6" key="1">
    <citation type="submission" date="2018-10" db="EMBL/GenBank/DDBJ databases">
        <title>Robbsia sp. DHC34, isolated from soil.</title>
        <authorList>
            <person name="Gao Z.-H."/>
            <person name="Qiu L.-H."/>
        </authorList>
    </citation>
    <scope>NUCLEOTIDE SEQUENCE [LARGE SCALE GENOMIC DNA]</scope>
    <source>
        <strain evidence="5 6">DHC34</strain>
    </source>
</reference>
<dbReference type="InterPro" id="IPR017767">
    <property type="entry name" value="PC-PLC"/>
</dbReference>
<dbReference type="InterPro" id="IPR007312">
    <property type="entry name" value="Phosphoesterase"/>
</dbReference>
<dbReference type="Pfam" id="PF04185">
    <property type="entry name" value="Phosphoesterase"/>
    <property type="match status" value="1"/>
</dbReference>
<evidence type="ECO:0000256" key="1">
    <source>
        <dbReference type="ARBA" id="ARBA00009717"/>
    </source>
</evidence>
<dbReference type="AlphaFoldDB" id="A0A494X6E5"/>
<dbReference type="PANTHER" id="PTHR31956:SF1">
    <property type="entry name" value="NON-SPECIFIC PHOSPHOLIPASE C1"/>
    <property type="match status" value="1"/>
</dbReference>
<accession>A0A494X6E5</accession>
<dbReference type="RefSeq" id="WP_121090641.1">
    <property type="nucleotide sequence ID" value="NZ_RBZU01000015.1"/>
</dbReference>
<comment type="similarity">
    <text evidence="1">Belongs to the bacterial phospholipase C family.</text>
</comment>
<dbReference type="InterPro" id="IPR008475">
    <property type="entry name" value="PLipase_C_C"/>
</dbReference>
<dbReference type="EC" id="3.1.4.3" evidence="2"/>
<gene>
    <name evidence="5" type="ORF">D7S86_25250</name>
</gene>
<dbReference type="NCBIfam" id="TIGR03396">
    <property type="entry name" value="PC_PLC"/>
    <property type="match status" value="1"/>
</dbReference>
<dbReference type="EMBL" id="RBZU01000015">
    <property type="protein sequence ID" value="RKP46228.1"/>
    <property type="molecule type" value="Genomic_DNA"/>
</dbReference>
<dbReference type="Pfam" id="PF05506">
    <property type="entry name" value="PLipase_C_C"/>
    <property type="match status" value="2"/>
</dbReference>
<evidence type="ECO:0000256" key="3">
    <source>
        <dbReference type="ARBA" id="ARBA00022801"/>
    </source>
</evidence>
<proteinExistence type="inferred from homology"/>
<organism evidence="5 6">
    <name type="scientific">Pararobbsia silviterrae</name>
    <dbReference type="NCBI Taxonomy" id="1792498"/>
    <lineage>
        <taxon>Bacteria</taxon>
        <taxon>Pseudomonadati</taxon>
        <taxon>Pseudomonadota</taxon>
        <taxon>Betaproteobacteria</taxon>
        <taxon>Burkholderiales</taxon>
        <taxon>Burkholderiaceae</taxon>
        <taxon>Pararobbsia</taxon>
    </lineage>
</organism>
<dbReference type="NCBIfam" id="TIGR01409">
    <property type="entry name" value="TAT_signal_seq"/>
    <property type="match status" value="1"/>
</dbReference>
<dbReference type="GO" id="GO:0034480">
    <property type="term" value="F:phosphatidylcholine phospholipase C activity"/>
    <property type="evidence" value="ECO:0007669"/>
    <property type="project" value="UniProtKB-EC"/>
</dbReference>
<feature type="domain" description="Bacterial phospholipase C C-terminal" evidence="4">
    <location>
        <begin position="506"/>
        <end position="591"/>
    </location>
</feature>
<keyword evidence="3" id="KW-0378">Hydrolase</keyword>
<evidence type="ECO:0000313" key="6">
    <source>
        <dbReference type="Proteomes" id="UP000270342"/>
    </source>
</evidence>
<dbReference type="GO" id="GO:0016042">
    <property type="term" value="P:lipid catabolic process"/>
    <property type="evidence" value="ECO:0007669"/>
    <property type="project" value="InterPro"/>
</dbReference>
<name>A0A494X6E5_9BURK</name>
<comment type="caution">
    <text evidence="5">The sequence shown here is derived from an EMBL/GenBank/DDBJ whole genome shotgun (WGS) entry which is preliminary data.</text>
</comment>
<dbReference type="Gene3D" id="3.40.720.10">
    <property type="entry name" value="Alkaline Phosphatase, subunit A"/>
    <property type="match status" value="2"/>
</dbReference>
<dbReference type="InterPro" id="IPR017850">
    <property type="entry name" value="Alkaline_phosphatase_core_sf"/>
</dbReference>
<sequence>MSSFDRRRFLKTSASSAGAAAALAMMPESIRRALAIPANNQTGTIRDVEHIVVFMQENRSFDHYYGHLRGVRGYNDRFPITLPNGNPVWFQPSKENTATPVLPFRLNTQTTSAMCVGDLDHSWYPTHYAINGGKYDQWPANKTDMTMGYYVREDIPFHYALADAFTVCDHYFCSLPGPTHPNRMYLMTGWVDPTGKYGGPLLDNNDAVDGDVPPTWALLSWTTYPERLQAAGISWQVYQQGVNGNDPVNGNYGTNALPNFVQFINAPATSPLTLRGNSVRTIAQLKADVQANQLPQVSWLLPPAVYSEHPKYTPAYGAEYTSQILDALTSNPEVWSKTVLFIMYDENDGFFDHLVPPQPPLSSTQGASTVGFSDEIHTVVNPLRGGSYTDDGLPYGLGPRVPMTVVSPWSKGGFVNSQVFDHTSVIRFIEARFGVGEPNISNWRRTVSGDLTSAFDFRSPDASFPTLPDTSNYLTESDASCLLPAPTVPATPSTTTIEAQEPGIRPARPLPYELHANGQVEESQKFAIQLANTGEWGAHFYIYSTNRTDGPWSYTVGAGKKLKAEFDVSSTSGVYAFTVHGPNGFVRQFEGTVPANGTSQKTAQPEVKVGYDVANGNLYLTITNAGRASVKLTVTDNAYGAAARHFVLPSEGFVEAPWQLQSSYHWYDLTVSDGNGFVRRVAGHVENGRASYSDPAATQPVTTEVASVETAAETLRV</sequence>
<dbReference type="PROSITE" id="PS51318">
    <property type="entry name" value="TAT"/>
    <property type="match status" value="1"/>
</dbReference>